<reference evidence="13" key="1">
    <citation type="journal article" date="2020" name="Stud. Mycol.">
        <title>101 Dothideomycetes genomes: a test case for predicting lifestyles and emergence of pathogens.</title>
        <authorList>
            <person name="Haridas S."/>
            <person name="Albert R."/>
            <person name="Binder M."/>
            <person name="Bloem J."/>
            <person name="Labutti K."/>
            <person name="Salamov A."/>
            <person name="Andreopoulos B."/>
            <person name="Baker S."/>
            <person name="Barry K."/>
            <person name="Bills G."/>
            <person name="Bluhm B."/>
            <person name="Cannon C."/>
            <person name="Castanera R."/>
            <person name="Culley D."/>
            <person name="Daum C."/>
            <person name="Ezra D."/>
            <person name="Gonzalez J."/>
            <person name="Henrissat B."/>
            <person name="Kuo A."/>
            <person name="Liang C."/>
            <person name="Lipzen A."/>
            <person name="Lutzoni F."/>
            <person name="Magnuson J."/>
            <person name="Mondo S."/>
            <person name="Nolan M."/>
            <person name="Ohm R."/>
            <person name="Pangilinan J."/>
            <person name="Park H.-J."/>
            <person name="Ramirez L."/>
            <person name="Alfaro M."/>
            <person name="Sun H."/>
            <person name="Tritt A."/>
            <person name="Yoshinaga Y."/>
            <person name="Zwiers L.-H."/>
            <person name="Turgeon B."/>
            <person name="Goodwin S."/>
            <person name="Spatafora J."/>
            <person name="Crous P."/>
            <person name="Grigoriev I."/>
        </authorList>
    </citation>
    <scope>NUCLEOTIDE SEQUENCE</scope>
    <source>
        <strain evidence="13">CBS 130266</strain>
    </source>
</reference>
<evidence type="ECO:0000313" key="13">
    <source>
        <dbReference type="EMBL" id="KAF2427568.1"/>
    </source>
</evidence>
<dbReference type="InterPro" id="IPR044738">
    <property type="entry name" value="Atg22"/>
</dbReference>
<accession>A0A9P4TWT9</accession>
<feature type="transmembrane region" description="Helical" evidence="12">
    <location>
        <begin position="378"/>
        <end position="397"/>
    </location>
</feature>
<evidence type="ECO:0000256" key="11">
    <source>
        <dbReference type="ARBA" id="ARBA00024801"/>
    </source>
</evidence>
<dbReference type="InterPro" id="IPR050495">
    <property type="entry name" value="ATG22/LtaA_families"/>
</dbReference>
<feature type="transmembrane region" description="Helical" evidence="12">
    <location>
        <begin position="98"/>
        <end position="122"/>
    </location>
</feature>
<dbReference type="OrthoDB" id="192733at2759"/>
<dbReference type="InterPro" id="IPR036259">
    <property type="entry name" value="MFS_trans_sf"/>
</dbReference>
<organism evidence="13 14">
    <name type="scientific">Tothia fuscella</name>
    <dbReference type="NCBI Taxonomy" id="1048955"/>
    <lineage>
        <taxon>Eukaryota</taxon>
        <taxon>Fungi</taxon>
        <taxon>Dikarya</taxon>
        <taxon>Ascomycota</taxon>
        <taxon>Pezizomycotina</taxon>
        <taxon>Dothideomycetes</taxon>
        <taxon>Pleosporomycetidae</taxon>
        <taxon>Venturiales</taxon>
        <taxon>Cylindrosympodiaceae</taxon>
        <taxon>Tothia</taxon>
    </lineage>
</organism>
<feature type="transmembrane region" description="Helical" evidence="12">
    <location>
        <begin position="342"/>
        <end position="366"/>
    </location>
</feature>
<evidence type="ECO:0000256" key="7">
    <source>
        <dbReference type="ARBA" id="ARBA00022989"/>
    </source>
</evidence>
<evidence type="ECO:0000256" key="10">
    <source>
        <dbReference type="ARBA" id="ARBA00023180"/>
    </source>
</evidence>
<feature type="transmembrane region" description="Helical" evidence="12">
    <location>
        <begin position="128"/>
        <end position="147"/>
    </location>
</feature>
<dbReference type="EMBL" id="MU007059">
    <property type="protein sequence ID" value="KAF2427568.1"/>
    <property type="molecule type" value="Genomic_DNA"/>
</dbReference>
<keyword evidence="6 12" id="KW-0029">Amino-acid transport</keyword>
<comment type="similarity">
    <text evidence="2 12">Belongs to the ATG22 family.</text>
</comment>
<dbReference type="PANTHER" id="PTHR23519">
    <property type="entry name" value="AUTOPHAGY-RELATED PROTEIN 22"/>
    <property type="match status" value="1"/>
</dbReference>
<dbReference type="Proteomes" id="UP000800235">
    <property type="component" value="Unassembled WGS sequence"/>
</dbReference>
<proteinExistence type="inferred from homology"/>
<dbReference type="InterPro" id="IPR024671">
    <property type="entry name" value="Atg22-like"/>
</dbReference>
<keyword evidence="10" id="KW-0325">Glycoprotein</keyword>
<feature type="transmembrane region" description="Helical" evidence="12">
    <location>
        <begin position="242"/>
        <end position="262"/>
    </location>
</feature>
<dbReference type="SUPFAM" id="SSF103473">
    <property type="entry name" value="MFS general substrate transporter"/>
    <property type="match status" value="1"/>
</dbReference>
<dbReference type="GO" id="GO:0006914">
    <property type="term" value="P:autophagy"/>
    <property type="evidence" value="ECO:0007669"/>
    <property type="project" value="UniProtKB-KW"/>
</dbReference>
<dbReference type="Gene3D" id="1.20.1250.20">
    <property type="entry name" value="MFS general substrate transporter like domains"/>
    <property type="match status" value="1"/>
</dbReference>
<evidence type="ECO:0000256" key="8">
    <source>
        <dbReference type="ARBA" id="ARBA00023006"/>
    </source>
</evidence>
<feature type="transmembrane region" description="Helical" evidence="12">
    <location>
        <begin position="481"/>
        <end position="504"/>
    </location>
</feature>
<dbReference type="GO" id="GO:0032974">
    <property type="term" value="P:amino acid transmembrane export from vacuole"/>
    <property type="evidence" value="ECO:0007669"/>
    <property type="project" value="InterPro"/>
</dbReference>
<gene>
    <name evidence="13" type="ORF">EJ08DRAFT_615887</name>
</gene>
<feature type="transmembrane region" description="Helical" evidence="12">
    <location>
        <begin position="409"/>
        <end position="427"/>
    </location>
</feature>
<evidence type="ECO:0000256" key="3">
    <source>
        <dbReference type="ARBA" id="ARBA00022448"/>
    </source>
</evidence>
<evidence type="ECO:0000256" key="5">
    <source>
        <dbReference type="ARBA" id="ARBA00022692"/>
    </source>
</evidence>
<evidence type="ECO:0000256" key="4">
    <source>
        <dbReference type="ARBA" id="ARBA00022554"/>
    </source>
</evidence>
<protein>
    <recommendedName>
        <fullName evidence="12">Autophagy-related protein</fullName>
    </recommendedName>
</protein>
<keyword evidence="9 12" id="KW-0472">Membrane</keyword>
<feature type="transmembrane region" description="Helical" evidence="12">
    <location>
        <begin position="154"/>
        <end position="176"/>
    </location>
</feature>
<keyword evidence="3 12" id="KW-0813">Transport</keyword>
<feature type="transmembrane region" description="Helical" evidence="12">
    <location>
        <begin position="315"/>
        <end position="330"/>
    </location>
</feature>
<dbReference type="AlphaFoldDB" id="A0A9P4TWT9"/>
<evidence type="ECO:0000256" key="12">
    <source>
        <dbReference type="RuleBase" id="RU363073"/>
    </source>
</evidence>
<evidence type="ECO:0000313" key="14">
    <source>
        <dbReference type="Proteomes" id="UP000800235"/>
    </source>
</evidence>
<evidence type="ECO:0000256" key="6">
    <source>
        <dbReference type="ARBA" id="ARBA00022970"/>
    </source>
</evidence>
<keyword evidence="8 12" id="KW-0072">Autophagy</keyword>
<evidence type="ECO:0000256" key="2">
    <source>
        <dbReference type="ARBA" id="ARBA00006978"/>
    </source>
</evidence>
<comment type="function">
    <text evidence="11 12">Vacuolar effluxer which mediate the efflux of amino acids resulting from autophagic degradation. The release of autophagic amino acids allows the maintenance of protein synthesis and viability during nitrogen starvation.</text>
</comment>
<dbReference type="CDD" id="cd17483">
    <property type="entry name" value="MFS_Atg22_like"/>
    <property type="match status" value="1"/>
</dbReference>
<comment type="caution">
    <text evidence="13">The sequence shown here is derived from an EMBL/GenBank/DDBJ whole genome shotgun (WGS) entry which is preliminary data.</text>
</comment>
<name>A0A9P4TWT9_9PEZI</name>
<sequence>MDSRRRHPHYPGEDTSPTTSHEIKGWYSYGLAAEVFAVCGVGSFLPVTLEQLARERGVWRADGTTPCTTSLPSGVGDDNNQCVIHLFGMDMNTASFSLYTFSLAVMVQALTLVSVSAIADYGDHRKRLLLTFGYTGAACSMLFLLVVPQIYLVAALLTIISITCLGSSFVLLNSFLPLLVANDPSVRAHNDSAQSLPDTRVFSSGHLAGGDLELDDITMAKSLDHTGPEMNLSNQISSKGVGIGYTAAVLVQIFSIGILVLFSKLNLTTSKTLAMRVVLLLVGLWWALFSIPTALWLRKRPGPTLPAMKLSRNPWFHWLAYVKFAWQTLWKTAKVALQLRQVIIFLIAWFLLSDAIATVSGTAILFARTELRMETASVAMVSVTATTSGIAGAMLWPKISKRFNLQSHETILACIFLFEIIPLYGMLPLIPAVKGWGVGGLQRPWEIFPLAVIHGFVMGGLSSYCRSFYGLLLPPGSEAQFYALYAVTDKGSSVIGPAVVGRIVDRTGTIRLAFVFLAVLIVLPVPFIWRIDVEKGRKEALKMANVLKGRRAAHSDRDADWQADMYEEEAGLLIEEEGR</sequence>
<comment type="subcellular location">
    <subcellularLocation>
        <location evidence="1 12">Vacuole membrane</location>
        <topology evidence="1 12">Multi-pass membrane protein</topology>
    </subcellularLocation>
</comment>
<dbReference type="GO" id="GO:0005774">
    <property type="term" value="C:vacuolar membrane"/>
    <property type="evidence" value="ECO:0007669"/>
    <property type="project" value="UniProtKB-SubCell"/>
</dbReference>
<keyword evidence="4 12" id="KW-0926">Vacuole</keyword>
<evidence type="ECO:0000256" key="1">
    <source>
        <dbReference type="ARBA" id="ARBA00004128"/>
    </source>
</evidence>
<keyword evidence="7 12" id="KW-1133">Transmembrane helix</keyword>
<feature type="transmembrane region" description="Helical" evidence="12">
    <location>
        <begin position="447"/>
        <end position="469"/>
    </location>
</feature>
<dbReference type="PANTHER" id="PTHR23519:SF3">
    <property type="entry name" value="AUTOPHAGY-RELATED PROTEIN 22-2"/>
    <property type="match status" value="1"/>
</dbReference>
<keyword evidence="5 12" id="KW-0812">Transmembrane</keyword>
<dbReference type="Pfam" id="PF11700">
    <property type="entry name" value="ATG22"/>
    <property type="match status" value="1"/>
</dbReference>
<feature type="transmembrane region" description="Helical" evidence="12">
    <location>
        <begin position="274"/>
        <end position="295"/>
    </location>
</feature>
<evidence type="ECO:0000256" key="9">
    <source>
        <dbReference type="ARBA" id="ARBA00023136"/>
    </source>
</evidence>
<feature type="transmembrane region" description="Helical" evidence="12">
    <location>
        <begin position="510"/>
        <end position="529"/>
    </location>
</feature>
<keyword evidence="14" id="KW-1185">Reference proteome</keyword>